<dbReference type="AlphaFoldDB" id="A0A3N4MMS5"/>
<dbReference type="Pfam" id="PF05616">
    <property type="entry name" value="Neisseria_TspB"/>
    <property type="match status" value="1"/>
</dbReference>
<comment type="caution">
    <text evidence="1">The sequence shown here is derived from an EMBL/GenBank/DDBJ whole genome shotgun (WGS) entry which is preliminary data.</text>
</comment>
<dbReference type="Proteomes" id="UP000272412">
    <property type="component" value="Unassembled WGS sequence"/>
</dbReference>
<feature type="non-terminal residue" evidence="1">
    <location>
        <position position="104"/>
    </location>
</feature>
<name>A0A3N4MMS5_9NEIS</name>
<organism evidence="1 2">
    <name type="scientific">Neisseria weixii</name>
    <dbReference type="NCBI Taxonomy" id="1853276"/>
    <lineage>
        <taxon>Bacteria</taxon>
        <taxon>Pseudomonadati</taxon>
        <taxon>Pseudomonadota</taxon>
        <taxon>Betaproteobacteria</taxon>
        <taxon>Neisseriales</taxon>
        <taxon>Neisseriaceae</taxon>
        <taxon>Neisseria</taxon>
    </lineage>
</organism>
<keyword evidence="2" id="KW-1185">Reference proteome</keyword>
<gene>
    <name evidence="1" type="ORF">EGK74_14000</name>
</gene>
<protein>
    <submittedName>
        <fullName evidence="1">Uncharacterized protein</fullName>
    </submittedName>
</protein>
<reference evidence="1 2" key="1">
    <citation type="submission" date="2018-11" db="EMBL/GenBank/DDBJ databases">
        <title>Neisseria weixii sp. nov. isolated from the rectal contents of plateau pika (Ochotona cruzoniae).</title>
        <authorList>
            <person name="Zhang G."/>
        </authorList>
    </citation>
    <scope>NUCLEOTIDE SEQUENCE [LARGE SCALE GENOMIC DNA]</scope>
    <source>
        <strain evidence="1 2">10009</strain>
    </source>
</reference>
<accession>A0A3N4MMS5</accession>
<evidence type="ECO:0000313" key="1">
    <source>
        <dbReference type="EMBL" id="RPD82966.1"/>
    </source>
</evidence>
<evidence type="ECO:0000313" key="2">
    <source>
        <dbReference type="Proteomes" id="UP000272412"/>
    </source>
</evidence>
<proteinExistence type="predicted"/>
<sequence length="104" mass="11288">MVGTLLGFNGYALAIDNADIVVDRDGRQRIPIGGFNENGIRPWKYISGNGKMFHYEYSSVMDKSVRYAPTGDRSTSKVPAKLTASVSRQTVLNSAFSIAKGGAR</sequence>
<dbReference type="InterPro" id="IPR008708">
    <property type="entry name" value="Neisseria_TspB"/>
</dbReference>
<dbReference type="EMBL" id="RPFL01000119">
    <property type="protein sequence ID" value="RPD82966.1"/>
    <property type="molecule type" value="Genomic_DNA"/>
</dbReference>